<reference evidence="3 4" key="1">
    <citation type="submission" date="2017-08" db="EMBL/GenBank/DDBJ databases">
        <title>Resequencing and Reannotation of the genome of Pyrococcus furiosus type strain DSM3638.</title>
        <authorList>
            <person name="Reichelt R.M."/>
            <person name="Bunk B."/>
        </authorList>
    </citation>
    <scope>NUCLEOTIDE SEQUENCE [LARGE SCALE GENOMIC DNA]</scope>
    <source>
        <strain evidence="3 4">DSM 3638</strain>
    </source>
</reference>
<keyword evidence="1" id="KW-0812">Transmembrane</keyword>
<accession>A0A5C0XNV1</accession>
<dbReference type="EMBL" id="CP023154">
    <property type="protein sequence ID" value="QEK77898.1"/>
    <property type="molecule type" value="Genomic_DNA"/>
</dbReference>
<dbReference type="Proteomes" id="UP000324354">
    <property type="component" value="Chromosome"/>
</dbReference>
<dbReference type="GeneID" id="41711962"/>
<dbReference type="AlphaFoldDB" id="A0A5C0XNV1"/>
<feature type="domain" description="DUF835" evidence="2">
    <location>
        <begin position="42"/>
        <end position="168"/>
    </location>
</feature>
<protein>
    <submittedName>
        <fullName evidence="3">DUF835 domain-containing protein</fullName>
    </submittedName>
</protein>
<organism evidence="3 4">
    <name type="scientific">Pyrococcus furiosus (strain ATCC 43587 / DSM 3638 / JCM 8422 / Vc1)</name>
    <dbReference type="NCBI Taxonomy" id="186497"/>
    <lineage>
        <taxon>Archaea</taxon>
        <taxon>Methanobacteriati</taxon>
        <taxon>Methanobacteriota</taxon>
        <taxon>Thermococci</taxon>
        <taxon>Thermococcales</taxon>
        <taxon>Thermococcaceae</taxon>
        <taxon>Pyrococcus</taxon>
    </lineage>
</organism>
<name>A0A5C0XNV1_PYRFU</name>
<dbReference type="GeneID" id="13300936"/>
<dbReference type="OrthoDB" id="86083at2157"/>
<keyword evidence="1" id="KW-0472">Membrane</keyword>
<gene>
    <name evidence="3" type="ORF">PFDSM3638_00800</name>
</gene>
<evidence type="ECO:0000259" key="2">
    <source>
        <dbReference type="Pfam" id="PF05763"/>
    </source>
</evidence>
<evidence type="ECO:0000313" key="4">
    <source>
        <dbReference type="Proteomes" id="UP000324354"/>
    </source>
</evidence>
<feature type="transmembrane region" description="Helical" evidence="1">
    <location>
        <begin position="6"/>
        <end position="22"/>
    </location>
</feature>
<dbReference type="RefSeq" id="WP_011011284.1">
    <property type="nucleotide sequence ID" value="NC_003413.1"/>
</dbReference>
<proteinExistence type="predicted"/>
<dbReference type="Pfam" id="PF05763">
    <property type="entry name" value="DUF835"/>
    <property type="match status" value="1"/>
</dbReference>
<sequence>MITHGGGAGGLVVLYIIFLHLLEKFSFPEVSFDIKRGKAYLVKNFEEIKGIIDAIHPSSILAIAREIEKYKDITTHIVWVTNVPEKGVNPTALHVLLDLSIRFANEHENALIILDCLEFLVLYNGFELTFKFLLSLKDNLLIRGATLIIVVKPETFNEQQLTLLKREFQTL</sequence>
<evidence type="ECO:0000256" key="1">
    <source>
        <dbReference type="SAM" id="Phobius"/>
    </source>
</evidence>
<keyword evidence="1" id="KW-1133">Transmembrane helix</keyword>
<evidence type="ECO:0000313" key="3">
    <source>
        <dbReference type="EMBL" id="QEK77898.1"/>
    </source>
</evidence>
<dbReference type="InterPro" id="IPR008553">
    <property type="entry name" value="DUF835"/>
</dbReference>